<dbReference type="Proteomes" id="UP001445335">
    <property type="component" value="Unassembled WGS sequence"/>
</dbReference>
<sequence>MQALSALAQPWRSADTFASALCNYKPGERSTPLEPSSSAGTPPALTTEQAIVQWLAAGSAAARGARLQTSISDPLPLGRCPVQPLQAAPSRAKRPRLTWTPELHARFEKACRTVLLERLQQQVELREQTQRAMMANSRHIERLLAGDVPASPSRTRQRKASASPASNPDEAAHRAAGQREAGSAGSARASGGAAAGVLGVTAPLRRVSGGCSSTLFDQQLPDALVGDLSHSGALGPAAFASAQQHQLLQAAKRRREKA</sequence>
<feature type="compositionally biased region" description="Low complexity" evidence="1">
    <location>
        <begin position="174"/>
        <end position="190"/>
    </location>
</feature>
<protein>
    <submittedName>
        <fullName evidence="2">Uncharacterized protein</fullName>
    </submittedName>
</protein>
<comment type="caution">
    <text evidence="2">The sequence shown here is derived from an EMBL/GenBank/DDBJ whole genome shotgun (WGS) entry which is preliminary data.</text>
</comment>
<dbReference type="AlphaFoldDB" id="A0AAW1RMD1"/>
<feature type="region of interest" description="Disordered" evidence="1">
    <location>
        <begin position="143"/>
        <end position="190"/>
    </location>
</feature>
<evidence type="ECO:0000256" key="1">
    <source>
        <dbReference type="SAM" id="MobiDB-lite"/>
    </source>
</evidence>
<keyword evidence="3" id="KW-1185">Reference proteome</keyword>
<evidence type="ECO:0000313" key="3">
    <source>
        <dbReference type="Proteomes" id="UP001445335"/>
    </source>
</evidence>
<reference evidence="2 3" key="1">
    <citation type="journal article" date="2024" name="Nat. Commun.">
        <title>Phylogenomics reveals the evolutionary origins of lichenization in chlorophyte algae.</title>
        <authorList>
            <person name="Puginier C."/>
            <person name="Libourel C."/>
            <person name="Otte J."/>
            <person name="Skaloud P."/>
            <person name="Haon M."/>
            <person name="Grisel S."/>
            <person name="Petersen M."/>
            <person name="Berrin J.G."/>
            <person name="Delaux P.M."/>
            <person name="Dal Grande F."/>
            <person name="Keller J."/>
        </authorList>
    </citation>
    <scope>NUCLEOTIDE SEQUENCE [LARGE SCALE GENOMIC DNA]</scope>
    <source>
        <strain evidence="2 3">SAG 245.80</strain>
    </source>
</reference>
<accession>A0AAW1RMD1</accession>
<gene>
    <name evidence="2" type="ORF">WJX81_000988</name>
</gene>
<organism evidence="2 3">
    <name type="scientific">Elliptochloris bilobata</name>
    <dbReference type="NCBI Taxonomy" id="381761"/>
    <lineage>
        <taxon>Eukaryota</taxon>
        <taxon>Viridiplantae</taxon>
        <taxon>Chlorophyta</taxon>
        <taxon>core chlorophytes</taxon>
        <taxon>Trebouxiophyceae</taxon>
        <taxon>Trebouxiophyceae incertae sedis</taxon>
        <taxon>Elliptochloris clade</taxon>
        <taxon>Elliptochloris</taxon>
    </lineage>
</organism>
<dbReference type="EMBL" id="JALJOU010000030">
    <property type="protein sequence ID" value="KAK9834974.1"/>
    <property type="molecule type" value="Genomic_DNA"/>
</dbReference>
<proteinExistence type="predicted"/>
<evidence type="ECO:0000313" key="2">
    <source>
        <dbReference type="EMBL" id="KAK9834974.1"/>
    </source>
</evidence>
<name>A0AAW1RMD1_9CHLO</name>